<dbReference type="Gene3D" id="2.60.40.10">
    <property type="entry name" value="Immunoglobulins"/>
    <property type="match status" value="1"/>
</dbReference>
<dbReference type="Proteomes" id="UP000663929">
    <property type="component" value="Chromosome"/>
</dbReference>
<dbReference type="Gene3D" id="2.130.10.10">
    <property type="entry name" value="YVTN repeat-like/Quinoprotein amine dehydrogenase"/>
    <property type="match status" value="2"/>
</dbReference>
<feature type="domain" description="Histidine kinase" evidence="2">
    <location>
        <begin position="824"/>
        <end position="1082"/>
    </location>
</feature>
<dbReference type="SUPFAM" id="SSF63829">
    <property type="entry name" value="Calcium-dependent phosphotriesterase"/>
    <property type="match status" value="1"/>
</dbReference>
<sequence length="1082" mass="122275">MHMVTLWLALTVLNPVGVPFIQNFPAEVTGGHGQNWSIHVGPEGRLFFANTWGLLCYDGATWRLARPHNGSIMRSIASDAQGRLFYGAEGELGRVRFHRDRFWSLESLVPKLPEKARGFRHVWGIHDTRDGVVFVTPNGLFRYRTEADTFDVIEPKNQFHTSFKVDGALYIREFGVGLQKLGKAGLEPVPGGDFFSDKRLHVFLPYDEGRYFMGTYRHGTWLYRPDAANPKELLERFHPEAPTFFEDYNLYQGIRLNEDRFALATRLNGLVVMNREGRFLLHLDKKRGLADDSVFHLGMDGHDHLWVATNDGISMVDLYNPISRFPERMGIEATPFTAALHKNRLFLGTFRGVLSRPWTPPHSGLTDDWHFTLVPGFQSSSWCFLADGDDLLVGSKQEVFRIRNQRASIMTAIESPVFSMLIPAAAANRLVLGARNGLKLMRRVDGDWSDLQAVEGFEQNCEFMVETKNGDLWISNMAAGAFKVRLDYETGRLLSMQHYGKAQGLPEDSQSKVFLLDGELFVTTTKGNYCYDPASDRMVRATVFDAFLEPDTGLEHLVTAPNGEVWLQARRDFSDRTPSEASQKVFHLVGPANRRRLSQNGESELAHSLASTIVPIDDGRQVLFVTPQGVLAYNGDMQTRDRRFRARIAAIHTPGSGEPIAFMQTSKADEILELAPDRNALRFAFAQDFLAFSDKIAYQFYLEGFDPEWLPWTFAKHRDYTNLPPGAYRFHLRARNHLGQVSNATSVAFRIAPQVWQTRWFKSLLILALAAMIWAAHRFATRFLVLRAEKLERLVAKRTHELEKAQRDLVESARLAGMADIATSVLHDVGNTLNSVVISTQLVKQLLANSKMVGIFKANRVLDEVLDDLAQGEAAEADRQQRLRAYYARLGEAYTSERTEGLAQLDRLEDLVRVLRDIVKAQEQIAGSVSFRDRLQAKALIEQVLILRAGSLQRADVRVTKRIADVPDILGEKLKLIHVFVALIDNAIEAMTETAKTDRSLEIHLFKRNDWVHVIMRDSGCGFDAKVRERLFQQGFTTKKDHSGYDLHRCANFMAEMEGTLTLTSDGPDRGATAEVTLVAMR</sequence>
<keyword evidence="4" id="KW-1185">Reference proteome</keyword>
<dbReference type="RefSeq" id="WP_237380795.1">
    <property type="nucleotide sequence ID" value="NZ_CP071793.1"/>
</dbReference>
<dbReference type="InterPro" id="IPR013783">
    <property type="entry name" value="Ig-like_fold"/>
</dbReference>
<dbReference type="Gene3D" id="1.10.287.130">
    <property type="match status" value="1"/>
</dbReference>
<dbReference type="PANTHER" id="PTHR43547">
    <property type="entry name" value="TWO-COMPONENT HISTIDINE KINASE"/>
    <property type="match status" value="1"/>
</dbReference>
<dbReference type="PANTHER" id="PTHR43547:SF2">
    <property type="entry name" value="HYBRID SIGNAL TRANSDUCTION HISTIDINE KINASE C"/>
    <property type="match status" value="1"/>
</dbReference>
<dbReference type="SMART" id="SM00387">
    <property type="entry name" value="HATPase_c"/>
    <property type="match status" value="1"/>
</dbReference>
<keyword evidence="1" id="KW-0597">Phosphoprotein</keyword>
<evidence type="ECO:0000313" key="4">
    <source>
        <dbReference type="Proteomes" id="UP000663929"/>
    </source>
</evidence>
<reference evidence="3" key="1">
    <citation type="submission" date="2021-03" db="EMBL/GenBank/DDBJ databases">
        <title>Acanthopleuribacteraceae sp. M133.</title>
        <authorList>
            <person name="Wang G."/>
        </authorList>
    </citation>
    <scope>NUCLEOTIDE SEQUENCE</scope>
    <source>
        <strain evidence="3">M133</strain>
    </source>
</reference>
<dbReference type="SUPFAM" id="SSF55874">
    <property type="entry name" value="ATPase domain of HSP90 chaperone/DNA topoisomerase II/histidine kinase"/>
    <property type="match status" value="1"/>
</dbReference>
<dbReference type="Pfam" id="PF07495">
    <property type="entry name" value="Y_Y_Y"/>
    <property type="match status" value="1"/>
</dbReference>
<evidence type="ECO:0000256" key="1">
    <source>
        <dbReference type="ARBA" id="ARBA00022553"/>
    </source>
</evidence>
<dbReference type="AlphaFoldDB" id="A0A8A4TMW5"/>
<dbReference type="InterPro" id="IPR003594">
    <property type="entry name" value="HATPase_dom"/>
</dbReference>
<dbReference type="InterPro" id="IPR036890">
    <property type="entry name" value="HATPase_C_sf"/>
</dbReference>
<dbReference type="InterPro" id="IPR011123">
    <property type="entry name" value="Y_Y_Y"/>
</dbReference>
<organism evidence="3 4">
    <name type="scientific">Sulfidibacter corallicola</name>
    <dbReference type="NCBI Taxonomy" id="2818388"/>
    <lineage>
        <taxon>Bacteria</taxon>
        <taxon>Pseudomonadati</taxon>
        <taxon>Acidobacteriota</taxon>
        <taxon>Holophagae</taxon>
        <taxon>Acanthopleuribacterales</taxon>
        <taxon>Acanthopleuribacteraceae</taxon>
        <taxon>Sulfidibacter</taxon>
    </lineage>
</organism>
<dbReference type="Gene3D" id="3.30.565.10">
    <property type="entry name" value="Histidine kinase-like ATPase, C-terminal domain"/>
    <property type="match status" value="1"/>
</dbReference>
<dbReference type="InterPro" id="IPR005467">
    <property type="entry name" value="His_kinase_dom"/>
</dbReference>
<dbReference type="KEGG" id="scor:J3U87_34820"/>
<dbReference type="EMBL" id="CP071793">
    <property type="protein sequence ID" value="QTD50787.1"/>
    <property type="molecule type" value="Genomic_DNA"/>
</dbReference>
<name>A0A8A4TMW5_SULCO</name>
<accession>A0A8A4TMW5</accession>
<protein>
    <submittedName>
        <fullName evidence="3">GHKL domain-containing protein</fullName>
    </submittedName>
</protein>
<evidence type="ECO:0000313" key="3">
    <source>
        <dbReference type="EMBL" id="QTD50787.1"/>
    </source>
</evidence>
<dbReference type="Pfam" id="PF02518">
    <property type="entry name" value="HATPase_c"/>
    <property type="match status" value="1"/>
</dbReference>
<dbReference type="PROSITE" id="PS50109">
    <property type="entry name" value="HIS_KIN"/>
    <property type="match status" value="1"/>
</dbReference>
<dbReference type="InterPro" id="IPR015943">
    <property type="entry name" value="WD40/YVTN_repeat-like_dom_sf"/>
</dbReference>
<evidence type="ECO:0000259" key="2">
    <source>
        <dbReference type="PROSITE" id="PS50109"/>
    </source>
</evidence>
<proteinExistence type="predicted"/>
<dbReference type="GO" id="GO:0000155">
    <property type="term" value="F:phosphorelay sensor kinase activity"/>
    <property type="evidence" value="ECO:0007669"/>
    <property type="project" value="TreeGrafter"/>
</dbReference>
<gene>
    <name evidence="3" type="ORF">J3U87_34820</name>
</gene>